<dbReference type="AlphaFoldDB" id="A0A6J2JIA3"/>
<organism evidence="4 5">
    <name type="scientific">Bombyx mandarina</name>
    <name type="common">Wild silk moth</name>
    <name type="synonym">Wild silkworm</name>
    <dbReference type="NCBI Taxonomy" id="7092"/>
    <lineage>
        <taxon>Eukaryota</taxon>
        <taxon>Metazoa</taxon>
        <taxon>Ecdysozoa</taxon>
        <taxon>Arthropoda</taxon>
        <taxon>Hexapoda</taxon>
        <taxon>Insecta</taxon>
        <taxon>Pterygota</taxon>
        <taxon>Neoptera</taxon>
        <taxon>Endopterygota</taxon>
        <taxon>Lepidoptera</taxon>
        <taxon>Glossata</taxon>
        <taxon>Ditrysia</taxon>
        <taxon>Bombycoidea</taxon>
        <taxon>Bombycidae</taxon>
        <taxon>Bombycinae</taxon>
        <taxon>Bombyx</taxon>
    </lineage>
</organism>
<accession>A0A6J2JIA3</accession>
<feature type="transmembrane region" description="Helical" evidence="2">
    <location>
        <begin position="15"/>
        <end position="36"/>
    </location>
</feature>
<evidence type="ECO:0000313" key="4">
    <source>
        <dbReference type="Proteomes" id="UP000504629"/>
    </source>
</evidence>
<evidence type="ECO:0000259" key="3">
    <source>
        <dbReference type="PROSITE" id="PS50174"/>
    </source>
</evidence>
<dbReference type="RefSeq" id="XP_028029286.1">
    <property type="nucleotide sequence ID" value="XM_028173485.1"/>
</dbReference>
<dbReference type="Pfam" id="PF12796">
    <property type="entry name" value="Ank_2"/>
    <property type="match status" value="1"/>
</dbReference>
<keyword evidence="4" id="KW-1185">Reference proteome</keyword>
<dbReference type="OrthoDB" id="4735278at2759"/>
<dbReference type="SMART" id="SM00443">
    <property type="entry name" value="G_patch"/>
    <property type="match status" value="1"/>
</dbReference>
<feature type="domain" description="G-patch" evidence="3">
    <location>
        <begin position="253"/>
        <end position="299"/>
    </location>
</feature>
<dbReference type="KEGG" id="bman:114242360"/>
<name>A0A6J2JIA3_BOMMA</name>
<dbReference type="InterPro" id="IPR000467">
    <property type="entry name" value="G_patch_dom"/>
</dbReference>
<dbReference type="InterPro" id="IPR002110">
    <property type="entry name" value="Ankyrin_rpt"/>
</dbReference>
<dbReference type="Gene3D" id="1.25.40.20">
    <property type="entry name" value="Ankyrin repeat-containing domain"/>
    <property type="match status" value="1"/>
</dbReference>
<protein>
    <submittedName>
        <fullName evidence="5">G patch domain and ankyrin repeat-containing protein 1 homolog</fullName>
    </submittedName>
</protein>
<dbReference type="PROSITE" id="PS50297">
    <property type="entry name" value="ANK_REP_REGION"/>
    <property type="match status" value="1"/>
</dbReference>
<dbReference type="Pfam" id="PF01585">
    <property type="entry name" value="G-patch"/>
    <property type="match status" value="1"/>
</dbReference>
<dbReference type="GeneID" id="114242360"/>
<keyword evidence="2" id="KW-0812">Transmembrane</keyword>
<keyword evidence="2" id="KW-1133">Transmembrane helix</keyword>
<evidence type="ECO:0000313" key="5">
    <source>
        <dbReference type="RefSeq" id="XP_028029286.1"/>
    </source>
</evidence>
<dbReference type="InterPro" id="IPR039146">
    <property type="entry name" value="GPANK1"/>
</dbReference>
<reference evidence="5" key="1">
    <citation type="submission" date="2025-08" db="UniProtKB">
        <authorList>
            <consortium name="RefSeq"/>
        </authorList>
    </citation>
    <scope>IDENTIFICATION</scope>
    <source>
        <tissue evidence="5">Silk gland</tissue>
    </source>
</reference>
<dbReference type="PANTHER" id="PTHR20923">
    <property type="entry name" value="BAT4 PROTEIN-RELATED"/>
    <property type="match status" value="1"/>
</dbReference>
<proteinExistence type="predicted"/>
<dbReference type="SMART" id="SM00248">
    <property type="entry name" value="ANK"/>
    <property type="match status" value="3"/>
</dbReference>
<sequence>MHINVLKIYKIKYKFLIILETILCCTAKFASVINMYSNFVRPTTTLAANRHFNSKALSGEEAKRLYVEEIKGAKDPSQLLRDKPQSQHVNKTKTVKEPRLSDKELFLTVQNNDVNTLKAVLDRYPDKINKIDKFGWSLLMIACQANSVETVQELLARGADVDVRDKAGNSARSLIIKNKNFSLASIFVTHRNSIEIQNVTVEDSKMRTKDKEKYFCETCRNEFQDKQEHMSSTIHNIMSSKHRKLPVNYVIPSSNKGYQIMLKVGWDKESGLGPDGSGKKYPIKTVQKKDRKGLGLGKIKLKNKDECMKDTDKRMTKKRKHIERQFEVNFRREFY</sequence>
<keyword evidence="2" id="KW-0472">Membrane</keyword>
<evidence type="ECO:0000256" key="2">
    <source>
        <dbReference type="SAM" id="Phobius"/>
    </source>
</evidence>
<evidence type="ECO:0000256" key="1">
    <source>
        <dbReference type="PROSITE-ProRule" id="PRU00023"/>
    </source>
</evidence>
<dbReference type="Proteomes" id="UP000504629">
    <property type="component" value="Unplaced"/>
</dbReference>
<dbReference type="GO" id="GO:0003676">
    <property type="term" value="F:nucleic acid binding"/>
    <property type="evidence" value="ECO:0007669"/>
    <property type="project" value="InterPro"/>
</dbReference>
<dbReference type="PANTHER" id="PTHR20923:SF1">
    <property type="entry name" value="G PATCH DOMAIN AND ANKYRIN REPEAT-CONTAINING PROTEIN 1"/>
    <property type="match status" value="1"/>
</dbReference>
<dbReference type="PROSITE" id="PS50088">
    <property type="entry name" value="ANK_REPEAT"/>
    <property type="match status" value="1"/>
</dbReference>
<dbReference type="InterPro" id="IPR036770">
    <property type="entry name" value="Ankyrin_rpt-contain_sf"/>
</dbReference>
<keyword evidence="1" id="KW-0040">ANK repeat</keyword>
<gene>
    <name evidence="5" type="primary">LOC114242360</name>
</gene>
<feature type="repeat" description="ANK" evidence="1">
    <location>
        <begin position="134"/>
        <end position="166"/>
    </location>
</feature>
<dbReference type="PROSITE" id="PS50174">
    <property type="entry name" value="G_PATCH"/>
    <property type="match status" value="1"/>
</dbReference>
<dbReference type="SUPFAM" id="SSF48403">
    <property type="entry name" value="Ankyrin repeat"/>
    <property type="match status" value="1"/>
</dbReference>